<dbReference type="KEGG" id="mmai:sS8_1052"/>
<protein>
    <submittedName>
        <fullName evidence="1">Uncharacterized protein</fullName>
    </submittedName>
</protein>
<dbReference type="OrthoDB" id="7061900at2"/>
<accession>A0A250KN85</accession>
<organism evidence="1 2">
    <name type="scientific">Methylocaldum marinum</name>
    <dbReference type="NCBI Taxonomy" id="1432792"/>
    <lineage>
        <taxon>Bacteria</taxon>
        <taxon>Pseudomonadati</taxon>
        <taxon>Pseudomonadota</taxon>
        <taxon>Gammaproteobacteria</taxon>
        <taxon>Methylococcales</taxon>
        <taxon>Methylococcaceae</taxon>
        <taxon>Methylocaldum</taxon>
    </lineage>
</organism>
<gene>
    <name evidence="1" type="ORF">sS8_1052</name>
</gene>
<dbReference type="EMBL" id="AP017928">
    <property type="protein sequence ID" value="BBA33014.1"/>
    <property type="molecule type" value="Genomic_DNA"/>
</dbReference>
<reference evidence="1 2" key="1">
    <citation type="submission" date="2016-12" db="EMBL/GenBank/DDBJ databases">
        <title>Genome sequencing of Methylocaldum marinum.</title>
        <authorList>
            <person name="Takeuchi M."/>
            <person name="Kamagata Y."/>
            <person name="Hiraoka S."/>
            <person name="Oshima K."/>
            <person name="Hattori M."/>
            <person name="Iwasaki W."/>
        </authorList>
    </citation>
    <scope>NUCLEOTIDE SEQUENCE [LARGE SCALE GENOMIC DNA]</scope>
    <source>
        <strain evidence="1 2">S8</strain>
    </source>
</reference>
<evidence type="ECO:0000313" key="2">
    <source>
        <dbReference type="Proteomes" id="UP000266313"/>
    </source>
</evidence>
<proteinExistence type="predicted"/>
<evidence type="ECO:0000313" key="1">
    <source>
        <dbReference type="EMBL" id="BBA33014.1"/>
    </source>
</evidence>
<sequence length="165" mass="18418">MDIYPLLKFGKLDGVFIGARLPEVVASLNRLIPAALITEQDMNGVLVLSSELIELHFVNGALVNVIVKMSSCWGNKCLTIGSAKRKLTRRSSLEKTIALLFDAGIEWKFFQRYCNENRVELITEGSASLEFLSDAGKVTINRIHLTEGEVYEKANRVVPDANAWY</sequence>
<dbReference type="RefSeq" id="WP_119628697.1">
    <property type="nucleotide sequence ID" value="NZ_AP017928.1"/>
</dbReference>
<name>A0A250KN85_9GAMM</name>
<dbReference type="Proteomes" id="UP000266313">
    <property type="component" value="Chromosome"/>
</dbReference>
<dbReference type="AlphaFoldDB" id="A0A250KN85"/>
<keyword evidence="2" id="KW-1185">Reference proteome</keyword>